<keyword evidence="5" id="KW-0597">Phosphoprotein</keyword>
<protein>
    <submittedName>
        <fullName evidence="8">Sigma-54 dependent transcriptional regulator</fullName>
    </submittedName>
</protein>
<dbReference type="Pfam" id="PF00158">
    <property type="entry name" value="Sigma54_activat"/>
    <property type="match status" value="1"/>
</dbReference>
<dbReference type="InterPro" id="IPR009057">
    <property type="entry name" value="Homeodomain-like_sf"/>
</dbReference>
<dbReference type="InterPro" id="IPR025662">
    <property type="entry name" value="Sigma_54_int_dom_ATP-bd_1"/>
</dbReference>
<reference evidence="8 9" key="1">
    <citation type="submission" date="2022-06" db="EMBL/GenBank/DDBJ databases">
        <title>Isolation of gut microbiota from human fecal samples.</title>
        <authorList>
            <person name="Pamer E.G."/>
            <person name="Barat B."/>
            <person name="Waligurski E."/>
            <person name="Medina S."/>
            <person name="Paddock L."/>
            <person name="Mostad J."/>
        </authorList>
    </citation>
    <scope>NUCLEOTIDE SEQUENCE [LARGE SCALE GENOMIC DNA]</scope>
    <source>
        <strain evidence="8 9">DFI.7.95</strain>
    </source>
</reference>
<evidence type="ECO:0000313" key="8">
    <source>
        <dbReference type="EMBL" id="MCQ4925588.1"/>
    </source>
</evidence>
<dbReference type="Proteomes" id="UP001524478">
    <property type="component" value="Unassembled WGS sequence"/>
</dbReference>
<name>A0ABT1SGH6_9FIRM</name>
<dbReference type="SUPFAM" id="SSF52540">
    <property type="entry name" value="P-loop containing nucleoside triphosphate hydrolases"/>
    <property type="match status" value="1"/>
</dbReference>
<dbReference type="Gene3D" id="3.40.50.300">
    <property type="entry name" value="P-loop containing nucleotide triphosphate hydrolases"/>
    <property type="match status" value="1"/>
</dbReference>
<evidence type="ECO:0000259" key="7">
    <source>
        <dbReference type="PROSITE" id="PS50110"/>
    </source>
</evidence>
<dbReference type="PROSITE" id="PS50045">
    <property type="entry name" value="SIGMA54_INTERACT_4"/>
    <property type="match status" value="1"/>
</dbReference>
<feature type="domain" description="Response regulatory" evidence="7">
    <location>
        <begin position="3"/>
        <end position="116"/>
    </location>
</feature>
<keyword evidence="3" id="KW-0805">Transcription regulation</keyword>
<feature type="domain" description="Sigma-54 factor interaction" evidence="6">
    <location>
        <begin position="141"/>
        <end position="370"/>
    </location>
</feature>
<evidence type="ECO:0000256" key="5">
    <source>
        <dbReference type="PROSITE-ProRule" id="PRU00169"/>
    </source>
</evidence>
<dbReference type="InterPro" id="IPR003593">
    <property type="entry name" value="AAA+_ATPase"/>
</dbReference>
<dbReference type="Gene3D" id="1.10.8.60">
    <property type="match status" value="1"/>
</dbReference>
<dbReference type="SMART" id="SM00448">
    <property type="entry name" value="REC"/>
    <property type="match status" value="1"/>
</dbReference>
<evidence type="ECO:0000259" key="6">
    <source>
        <dbReference type="PROSITE" id="PS50045"/>
    </source>
</evidence>
<dbReference type="SUPFAM" id="SSF46689">
    <property type="entry name" value="Homeodomain-like"/>
    <property type="match status" value="1"/>
</dbReference>
<evidence type="ECO:0000256" key="3">
    <source>
        <dbReference type="ARBA" id="ARBA00023015"/>
    </source>
</evidence>
<keyword evidence="1" id="KW-0547">Nucleotide-binding</keyword>
<dbReference type="InterPro" id="IPR058031">
    <property type="entry name" value="AAA_lid_NorR"/>
</dbReference>
<dbReference type="Gene3D" id="1.10.10.60">
    <property type="entry name" value="Homeodomain-like"/>
    <property type="match status" value="1"/>
</dbReference>
<dbReference type="PROSITE" id="PS50110">
    <property type="entry name" value="RESPONSE_REGULATORY"/>
    <property type="match status" value="1"/>
</dbReference>
<dbReference type="Pfam" id="PF25601">
    <property type="entry name" value="AAA_lid_14"/>
    <property type="match status" value="1"/>
</dbReference>
<dbReference type="PANTHER" id="PTHR32071">
    <property type="entry name" value="TRANSCRIPTIONAL REGULATORY PROTEIN"/>
    <property type="match status" value="1"/>
</dbReference>
<dbReference type="PANTHER" id="PTHR32071:SF57">
    <property type="entry name" value="C4-DICARBOXYLATE TRANSPORT TRANSCRIPTIONAL REGULATORY PROTEIN DCTD"/>
    <property type="match status" value="1"/>
</dbReference>
<dbReference type="InterPro" id="IPR011006">
    <property type="entry name" value="CheY-like_superfamily"/>
</dbReference>
<evidence type="ECO:0000256" key="4">
    <source>
        <dbReference type="ARBA" id="ARBA00023163"/>
    </source>
</evidence>
<dbReference type="EMBL" id="JANGAC010000025">
    <property type="protein sequence ID" value="MCQ4925588.1"/>
    <property type="molecule type" value="Genomic_DNA"/>
</dbReference>
<accession>A0ABT1SGH6</accession>
<dbReference type="SMART" id="SM00382">
    <property type="entry name" value="AAA"/>
    <property type="match status" value="1"/>
</dbReference>
<dbReference type="InterPro" id="IPR027417">
    <property type="entry name" value="P-loop_NTPase"/>
</dbReference>
<gene>
    <name evidence="8" type="ORF">NE686_21005</name>
</gene>
<comment type="caution">
    <text evidence="8">The sequence shown here is derived from an EMBL/GenBank/DDBJ whole genome shotgun (WGS) entry which is preliminary data.</text>
</comment>
<evidence type="ECO:0000256" key="2">
    <source>
        <dbReference type="ARBA" id="ARBA00022840"/>
    </source>
</evidence>
<dbReference type="Gene3D" id="3.40.50.2300">
    <property type="match status" value="1"/>
</dbReference>
<dbReference type="RefSeq" id="WP_256313009.1">
    <property type="nucleotide sequence ID" value="NZ_JANGAC010000025.1"/>
</dbReference>
<dbReference type="InterPro" id="IPR025943">
    <property type="entry name" value="Sigma_54_int_dom_ATP-bd_2"/>
</dbReference>
<keyword evidence="4" id="KW-0804">Transcription</keyword>
<dbReference type="CDD" id="cd00009">
    <property type="entry name" value="AAA"/>
    <property type="match status" value="1"/>
</dbReference>
<keyword evidence="2" id="KW-0067">ATP-binding</keyword>
<evidence type="ECO:0000256" key="1">
    <source>
        <dbReference type="ARBA" id="ARBA00022741"/>
    </source>
</evidence>
<dbReference type="PROSITE" id="PS00676">
    <property type="entry name" value="SIGMA54_INTERACT_2"/>
    <property type="match status" value="1"/>
</dbReference>
<dbReference type="InterPro" id="IPR001789">
    <property type="entry name" value="Sig_transdc_resp-reg_receiver"/>
</dbReference>
<feature type="modified residue" description="4-aspartylphosphate" evidence="5">
    <location>
        <position position="51"/>
    </location>
</feature>
<dbReference type="InterPro" id="IPR002197">
    <property type="entry name" value="HTH_Fis"/>
</dbReference>
<dbReference type="SUPFAM" id="SSF52172">
    <property type="entry name" value="CheY-like"/>
    <property type="match status" value="1"/>
</dbReference>
<organism evidence="8 9">
    <name type="scientific">Tissierella carlieri</name>
    <dbReference type="NCBI Taxonomy" id="689904"/>
    <lineage>
        <taxon>Bacteria</taxon>
        <taxon>Bacillati</taxon>
        <taxon>Bacillota</taxon>
        <taxon>Tissierellia</taxon>
        <taxon>Tissierellales</taxon>
        <taxon>Tissierellaceae</taxon>
        <taxon>Tissierella</taxon>
    </lineage>
</organism>
<dbReference type="PROSITE" id="PS00675">
    <property type="entry name" value="SIGMA54_INTERACT_1"/>
    <property type="match status" value="1"/>
</dbReference>
<sequence>MDNILIVDDDVSIVETFKFALKKKYNLFLAYNSKDALYYFINNDISVTILDLKLGNENGMDLYYEIKEINPNAVVIIITAFGTIKSSIEAIKSGIFNYLTKPINLKELEFIIAKGVEVNNLYKQLDTLEEETRGKYYEYGIISKSESMKNVLNTVEKIKNVDSNILLTGESGTGKGLLARTIHEMGNRRAERMNTVNCAAIPSELLESELFGYKKGAFTGAMKDKKGYFELSNKGTLFLDEIGDLDISLQGKLLHAIQEKKITPLGAEEEIDVDVRIIAATNKDLFSLVNEGKFREDLYYRLNVININLPPLRERKEDIPFLVNHFIYKYSRILNKNIDKVEYDFIEVLENYEFNGNIRELENLIERAIALSEGGILTKKDILAHLNPDGKSNKIVGKKLIPVFIGDTLENIEKKVILSTFELCNHNQKQTAEVLGITDRTIRNKFKKYMEEKDTKNN</sequence>
<evidence type="ECO:0000313" key="9">
    <source>
        <dbReference type="Proteomes" id="UP001524478"/>
    </source>
</evidence>
<proteinExistence type="predicted"/>
<dbReference type="Pfam" id="PF02954">
    <property type="entry name" value="HTH_8"/>
    <property type="match status" value="1"/>
</dbReference>
<keyword evidence="9" id="KW-1185">Reference proteome</keyword>
<dbReference type="Pfam" id="PF00072">
    <property type="entry name" value="Response_reg"/>
    <property type="match status" value="1"/>
</dbReference>
<dbReference type="InterPro" id="IPR002078">
    <property type="entry name" value="Sigma_54_int"/>
</dbReference>